<dbReference type="AlphaFoldDB" id="A0A9P7FRU4"/>
<proteinExistence type="predicted"/>
<organism evidence="1 2">
    <name type="scientific">Sphagnurus paluster</name>
    <dbReference type="NCBI Taxonomy" id="117069"/>
    <lineage>
        <taxon>Eukaryota</taxon>
        <taxon>Fungi</taxon>
        <taxon>Dikarya</taxon>
        <taxon>Basidiomycota</taxon>
        <taxon>Agaricomycotina</taxon>
        <taxon>Agaricomycetes</taxon>
        <taxon>Agaricomycetidae</taxon>
        <taxon>Agaricales</taxon>
        <taxon>Tricholomatineae</taxon>
        <taxon>Lyophyllaceae</taxon>
        <taxon>Sphagnurus</taxon>
    </lineage>
</organism>
<protein>
    <submittedName>
        <fullName evidence="1">Uncharacterized protein</fullName>
    </submittedName>
</protein>
<name>A0A9P7FRU4_9AGAR</name>
<dbReference type="Proteomes" id="UP000717328">
    <property type="component" value="Unassembled WGS sequence"/>
</dbReference>
<comment type="caution">
    <text evidence="1">The sequence shown here is derived from an EMBL/GenBank/DDBJ whole genome shotgun (WGS) entry which is preliminary data.</text>
</comment>
<evidence type="ECO:0000313" key="1">
    <source>
        <dbReference type="EMBL" id="KAG5635118.1"/>
    </source>
</evidence>
<dbReference type="EMBL" id="JABCKI010006176">
    <property type="protein sequence ID" value="KAG5635118.1"/>
    <property type="molecule type" value="Genomic_DNA"/>
</dbReference>
<feature type="non-terminal residue" evidence="1">
    <location>
        <position position="1"/>
    </location>
</feature>
<gene>
    <name evidence="1" type="ORF">H0H81_012389</name>
</gene>
<sequence>EERTPTNHIHEAVVTFNREITASGGEETPRMLGLRVGGERSFLVLGNRRGTGRRLGGRGLVIFGWRGGSGELGVFGDPPSGYLTMANAPDPVSAG</sequence>
<accession>A0A9P7FRU4</accession>
<reference evidence="1" key="1">
    <citation type="submission" date="2021-02" db="EMBL/GenBank/DDBJ databases">
        <authorList>
            <person name="Nieuwenhuis M."/>
            <person name="Van De Peppel L.J.J."/>
        </authorList>
    </citation>
    <scope>NUCLEOTIDE SEQUENCE</scope>
    <source>
        <strain evidence="1">D49</strain>
    </source>
</reference>
<keyword evidence="2" id="KW-1185">Reference proteome</keyword>
<evidence type="ECO:0000313" key="2">
    <source>
        <dbReference type="Proteomes" id="UP000717328"/>
    </source>
</evidence>
<reference evidence="1" key="2">
    <citation type="submission" date="2021-10" db="EMBL/GenBank/DDBJ databases">
        <title>Phylogenomics reveals ancestral predisposition of the termite-cultivated fungus Termitomyces towards a domesticated lifestyle.</title>
        <authorList>
            <person name="Auxier B."/>
            <person name="Grum-Grzhimaylo A."/>
            <person name="Cardenas M.E."/>
            <person name="Lodge J.D."/>
            <person name="Laessoe T."/>
            <person name="Pedersen O."/>
            <person name="Smith M.E."/>
            <person name="Kuyper T.W."/>
            <person name="Franco-Molano E.A."/>
            <person name="Baroni T.J."/>
            <person name="Aanen D.K."/>
        </authorList>
    </citation>
    <scope>NUCLEOTIDE SEQUENCE</scope>
    <source>
        <strain evidence="1">D49</strain>
    </source>
</reference>